<sequence>MEAICVMQGDVKGEVTFKQNTFNGLVKINGCLYNLPKGNHGLHVHEFGDMSNGCTSAGEHLNPHHKTHGAPFSRERHLGDLGNVYSSGALVTRFEKFDNQISLFNKYNVLGRSLVVHALEDDYGTGNNELSKTTGNSGSRLGCGIIGRKQEIITPF</sequence>
<dbReference type="Pfam" id="PF00080">
    <property type="entry name" value="Sod_Cu"/>
    <property type="match status" value="1"/>
</dbReference>
<feature type="domain" description="Superoxide dismutase copper/zinc binding" evidence="1">
    <location>
        <begin position="11"/>
        <end position="146"/>
    </location>
</feature>
<protein>
    <submittedName>
        <fullName evidence="2">Sod</fullName>
    </submittedName>
</protein>
<dbReference type="SUPFAM" id="SSF49329">
    <property type="entry name" value="Cu,Zn superoxide dismutase-like"/>
    <property type="match status" value="1"/>
</dbReference>
<dbReference type="GO" id="GO:0006801">
    <property type="term" value="P:superoxide metabolic process"/>
    <property type="evidence" value="ECO:0007669"/>
    <property type="project" value="InterPro"/>
</dbReference>
<evidence type="ECO:0000313" key="2">
    <source>
        <dbReference type="EMBL" id="QBQ01604.1"/>
    </source>
</evidence>
<dbReference type="Proteomes" id="UP000831479">
    <property type="component" value="Segment"/>
</dbReference>
<dbReference type="InterPro" id="IPR018152">
    <property type="entry name" value="SOD_Cu/Zn_BS"/>
</dbReference>
<dbReference type="CDD" id="cd00305">
    <property type="entry name" value="Cu-Zn_Superoxide_Dismutase"/>
    <property type="match status" value="1"/>
</dbReference>
<gene>
    <name evidence="2" type="ORF">HycuGV_00051</name>
</gene>
<dbReference type="InterPro" id="IPR024134">
    <property type="entry name" value="SOD_Cu/Zn_/chaperone"/>
</dbReference>
<dbReference type="PANTHER" id="PTHR10003">
    <property type="entry name" value="SUPEROXIDE DISMUTASE CU-ZN -RELATED"/>
    <property type="match status" value="1"/>
</dbReference>
<organism evidence="2 3">
    <name type="scientific">Hyphantria cunea granulovirus</name>
    <dbReference type="NCBI Taxonomy" id="307448"/>
    <lineage>
        <taxon>Viruses</taxon>
        <taxon>Viruses incertae sedis</taxon>
        <taxon>Naldaviricetes</taxon>
        <taxon>Lefavirales</taxon>
        <taxon>Baculoviridae</taxon>
        <taxon>Betabaculovirus</taxon>
        <taxon>Betabaculovirus hycuneae</taxon>
    </lineage>
</organism>
<accession>A0AAF1D276</accession>
<dbReference type="InterPro" id="IPR036423">
    <property type="entry name" value="SOD-like_Cu/Zn_dom_sf"/>
</dbReference>
<dbReference type="InterPro" id="IPR001424">
    <property type="entry name" value="SOD_Cu_Zn_dom"/>
</dbReference>
<dbReference type="PROSITE" id="PS00332">
    <property type="entry name" value="SOD_CU_ZN_2"/>
    <property type="match status" value="1"/>
</dbReference>
<dbReference type="Gene3D" id="2.60.40.200">
    <property type="entry name" value="Superoxide dismutase, copper/zinc binding domain"/>
    <property type="match status" value="1"/>
</dbReference>
<reference evidence="2" key="1">
    <citation type="journal article" date="2019" name="Genomics">
        <title>Genome sequence analysis and organization of the Hyphantria cunea granulovirus (HycuGV-Hc1) from Turkey.</title>
        <authorList>
            <person name="Gencer D."/>
            <person name="Bayramoglu Z."/>
            <person name="Nalcacioglu R."/>
            <person name="Demirbag Z."/>
            <person name="Demir I."/>
        </authorList>
    </citation>
    <scope>NUCLEOTIDE SEQUENCE</scope>
    <source>
        <strain evidence="2">Hc1</strain>
    </source>
</reference>
<keyword evidence="3" id="KW-1185">Reference proteome</keyword>
<dbReference type="GO" id="GO:0005507">
    <property type="term" value="F:copper ion binding"/>
    <property type="evidence" value="ECO:0007669"/>
    <property type="project" value="InterPro"/>
</dbReference>
<dbReference type="EMBL" id="MH923363">
    <property type="protein sequence ID" value="QBQ01604.1"/>
    <property type="molecule type" value="Genomic_DNA"/>
</dbReference>
<evidence type="ECO:0000259" key="1">
    <source>
        <dbReference type="Pfam" id="PF00080"/>
    </source>
</evidence>
<dbReference type="PRINTS" id="PR00068">
    <property type="entry name" value="CUZNDISMTASE"/>
</dbReference>
<name>A0AAF1D276_9BBAC</name>
<evidence type="ECO:0000313" key="3">
    <source>
        <dbReference type="Proteomes" id="UP000831479"/>
    </source>
</evidence>
<proteinExistence type="predicted"/>